<dbReference type="GO" id="GO:0042148">
    <property type="term" value="P:DNA strand invasion"/>
    <property type="evidence" value="ECO:0007669"/>
    <property type="project" value="TreeGrafter"/>
</dbReference>
<keyword evidence="2" id="KW-0067">ATP-binding</keyword>
<dbReference type="GO" id="GO:0003690">
    <property type="term" value="F:double-stranded DNA binding"/>
    <property type="evidence" value="ECO:0007669"/>
    <property type="project" value="TreeGrafter"/>
</dbReference>
<evidence type="ECO:0000256" key="2">
    <source>
        <dbReference type="ARBA" id="ARBA00022840"/>
    </source>
</evidence>
<evidence type="ECO:0000313" key="4">
    <source>
        <dbReference type="EMBL" id="KAG5191474.1"/>
    </source>
</evidence>
<keyword evidence="1" id="KW-0547">Nucleotide-binding</keyword>
<dbReference type="Proteomes" id="UP000664859">
    <property type="component" value="Unassembled WGS sequence"/>
</dbReference>
<gene>
    <name evidence="4" type="ORF">JKP88DRAFT_259558</name>
</gene>
<comment type="caution">
    <text evidence="4">The sequence shown here is derived from an EMBL/GenBank/DDBJ whole genome shotgun (WGS) entry which is preliminary data.</text>
</comment>
<dbReference type="PANTHER" id="PTHR22942">
    <property type="entry name" value="RECA/RAD51/RADA DNA STRAND-PAIRING FAMILY MEMBER"/>
    <property type="match status" value="1"/>
</dbReference>
<evidence type="ECO:0000313" key="5">
    <source>
        <dbReference type="Proteomes" id="UP000664859"/>
    </source>
</evidence>
<dbReference type="PANTHER" id="PTHR22942:SF30">
    <property type="entry name" value="MEIOTIC RECOMBINATION PROTEIN DMC1_LIM15 HOMOLOG"/>
    <property type="match status" value="1"/>
</dbReference>
<dbReference type="EMBL" id="JAFCMP010000019">
    <property type="protein sequence ID" value="KAG5191474.1"/>
    <property type="molecule type" value="Genomic_DNA"/>
</dbReference>
<dbReference type="InterPro" id="IPR020588">
    <property type="entry name" value="RecA_ATP-bd"/>
</dbReference>
<reference evidence="4" key="1">
    <citation type="submission" date="2021-02" db="EMBL/GenBank/DDBJ databases">
        <title>First Annotated Genome of the Yellow-green Alga Tribonema minus.</title>
        <authorList>
            <person name="Mahan K.M."/>
        </authorList>
    </citation>
    <scope>NUCLEOTIDE SEQUENCE</scope>
    <source>
        <strain evidence="4">UTEX B ZZ1240</strain>
    </source>
</reference>
<proteinExistence type="predicted"/>
<feature type="domain" description="RecA family profile 1" evidence="3">
    <location>
        <begin position="10"/>
        <end position="156"/>
    </location>
</feature>
<dbReference type="GO" id="GO:0000150">
    <property type="term" value="F:DNA strand exchange activity"/>
    <property type="evidence" value="ECO:0007669"/>
    <property type="project" value="TreeGrafter"/>
</dbReference>
<organism evidence="4 5">
    <name type="scientific">Tribonema minus</name>
    <dbReference type="NCBI Taxonomy" id="303371"/>
    <lineage>
        <taxon>Eukaryota</taxon>
        <taxon>Sar</taxon>
        <taxon>Stramenopiles</taxon>
        <taxon>Ochrophyta</taxon>
        <taxon>PX clade</taxon>
        <taxon>Xanthophyceae</taxon>
        <taxon>Tribonematales</taxon>
        <taxon>Tribonemataceae</taxon>
        <taxon>Tribonema</taxon>
    </lineage>
</organism>
<dbReference type="InterPro" id="IPR027417">
    <property type="entry name" value="P-loop_NTPase"/>
</dbReference>
<sequence>MTVLCAGRAQVLKISTGSKALDDMLGGGVDTGSITEFCGPAVAVTTQLNSDKGGRGIRVIFVDTRNSFRPERIVEIAKRFGLAGDEVLSNIFHCRPQTHEQQMELVVVDTISTLFESDFNGLSQVGERQQKLYQHMTALGNVARQFSLAVVNVNQITADPCTISMVPSSSSAAVRSIGGHVILRTTTTRVMLKAGRGQARIAQICHSRQMPLAEATFAISAVGIVDSEQQATFDAEGPQLPPCQNP</sequence>
<dbReference type="AlphaFoldDB" id="A0A835ZFU4"/>
<keyword evidence="5" id="KW-1185">Reference proteome</keyword>
<dbReference type="Gene3D" id="3.40.50.300">
    <property type="entry name" value="P-loop containing nucleotide triphosphate hydrolases"/>
    <property type="match status" value="1"/>
</dbReference>
<evidence type="ECO:0000259" key="3">
    <source>
        <dbReference type="PROSITE" id="PS50162"/>
    </source>
</evidence>
<accession>A0A835ZFU4</accession>
<dbReference type="GO" id="GO:0005524">
    <property type="term" value="F:ATP binding"/>
    <property type="evidence" value="ECO:0007669"/>
    <property type="project" value="UniProtKB-KW"/>
</dbReference>
<dbReference type="PROSITE" id="PS50162">
    <property type="entry name" value="RECA_2"/>
    <property type="match status" value="1"/>
</dbReference>
<evidence type="ECO:0000256" key="1">
    <source>
        <dbReference type="ARBA" id="ARBA00022741"/>
    </source>
</evidence>
<dbReference type="GO" id="GO:0140664">
    <property type="term" value="F:ATP-dependent DNA damage sensor activity"/>
    <property type="evidence" value="ECO:0007669"/>
    <property type="project" value="InterPro"/>
</dbReference>
<dbReference type="OrthoDB" id="10251254at2759"/>
<dbReference type="GO" id="GO:0000730">
    <property type="term" value="P:DNA recombinase assembly"/>
    <property type="evidence" value="ECO:0007669"/>
    <property type="project" value="TreeGrafter"/>
</dbReference>
<name>A0A835ZFU4_9STRA</name>
<dbReference type="InterPro" id="IPR013632">
    <property type="entry name" value="Rad51_C"/>
</dbReference>
<dbReference type="GO" id="GO:0003697">
    <property type="term" value="F:single-stranded DNA binding"/>
    <property type="evidence" value="ECO:0007669"/>
    <property type="project" value="TreeGrafter"/>
</dbReference>
<dbReference type="GO" id="GO:0006312">
    <property type="term" value="P:mitotic recombination"/>
    <property type="evidence" value="ECO:0007669"/>
    <property type="project" value="TreeGrafter"/>
</dbReference>
<protein>
    <submittedName>
        <fullName evidence="4">DNA recombination and repair protein Rad51</fullName>
    </submittedName>
</protein>
<dbReference type="Pfam" id="PF08423">
    <property type="entry name" value="Rad51"/>
    <property type="match status" value="1"/>
</dbReference>
<dbReference type="SUPFAM" id="SSF52540">
    <property type="entry name" value="P-loop containing nucleoside triphosphate hydrolases"/>
    <property type="match status" value="1"/>
</dbReference>